<keyword evidence="3" id="KW-1185">Reference proteome</keyword>
<keyword evidence="1" id="KW-0175">Coiled coil</keyword>
<comment type="caution">
    <text evidence="2">The sequence shown here is derived from an EMBL/GenBank/DDBJ whole genome shotgun (WGS) entry which is preliminary data.</text>
</comment>
<name>A0A8J8SVW2_HALGN</name>
<evidence type="ECO:0000313" key="2">
    <source>
        <dbReference type="EMBL" id="TNV72812.1"/>
    </source>
</evidence>
<dbReference type="Proteomes" id="UP000785679">
    <property type="component" value="Unassembled WGS sequence"/>
</dbReference>
<accession>A0A8J8SVW2</accession>
<sequence>MHESRGITKSRNDQVMHFLNNYQPPPLKLEINPHLSFLDPNGSAIDQDNNINFPRILKSRSPNEGIQPSVRSRQVYHSKSPDTILKQELSYEMPSNIKRNLRFLKDAATPSKQQQQQPHYVMEYNTSLMKISQPGMFTRTNKKTTNQQSMIKLPSILNEGQHDTWSVEQTESQYEIGAPIEQIIVQRKTVMKKLPQLDQKLKPQQGLYHGRQLIIQNPLSASNSTPELLKILSVAELKPQTKALRPPLPNLDQSLSEEDLPIINRKPRAKAKNAPQPLYNQDLNYVQPPIDHKKQSHNQQIETIQRTSTIDKYMQHPPRSKQYDTSKHNTPDQTQLISPAKFAPRYNAKPLDPGVLQNHQEFLYIKDEANNEMSVQGVRQGNNSIILTNFKKAQGKMKKKKSEQQEEVEGKEEKIKKRIEQLIDEDDVNMADGLHQPW</sequence>
<reference evidence="2" key="1">
    <citation type="submission" date="2019-06" db="EMBL/GenBank/DDBJ databases">
        <authorList>
            <person name="Zheng W."/>
        </authorList>
    </citation>
    <scope>NUCLEOTIDE SEQUENCE</scope>
    <source>
        <strain evidence="2">QDHG01</strain>
    </source>
</reference>
<evidence type="ECO:0000313" key="3">
    <source>
        <dbReference type="Proteomes" id="UP000785679"/>
    </source>
</evidence>
<proteinExistence type="predicted"/>
<dbReference type="AlphaFoldDB" id="A0A8J8SVW2"/>
<organism evidence="2 3">
    <name type="scientific">Halteria grandinella</name>
    <dbReference type="NCBI Taxonomy" id="5974"/>
    <lineage>
        <taxon>Eukaryota</taxon>
        <taxon>Sar</taxon>
        <taxon>Alveolata</taxon>
        <taxon>Ciliophora</taxon>
        <taxon>Intramacronucleata</taxon>
        <taxon>Spirotrichea</taxon>
        <taxon>Stichotrichia</taxon>
        <taxon>Sporadotrichida</taxon>
        <taxon>Halteriidae</taxon>
        <taxon>Halteria</taxon>
    </lineage>
</organism>
<feature type="coiled-coil region" evidence="1">
    <location>
        <begin position="394"/>
        <end position="425"/>
    </location>
</feature>
<gene>
    <name evidence="2" type="ORF">FGO68_gene17694</name>
</gene>
<protein>
    <submittedName>
        <fullName evidence="2">Uncharacterized protein</fullName>
    </submittedName>
</protein>
<evidence type="ECO:0000256" key="1">
    <source>
        <dbReference type="SAM" id="Coils"/>
    </source>
</evidence>
<dbReference type="EMBL" id="RRYP01020835">
    <property type="protein sequence ID" value="TNV72812.1"/>
    <property type="molecule type" value="Genomic_DNA"/>
</dbReference>